<keyword evidence="2" id="KW-1185">Reference proteome</keyword>
<reference evidence="1 2" key="1">
    <citation type="submission" date="2024-03" db="EMBL/GenBank/DDBJ databases">
        <title>Mouse gut bacterial collection (mGBC) of GemPharmatech.</title>
        <authorList>
            <person name="He Y."/>
            <person name="Dong L."/>
            <person name="Wu D."/>
            <person name="Gao X."/>
            <person name="Lin Z."/>
        </authorList>
    </citation>
    <scope>NUCLEOTIDE SEQUENCE [LARGE SCALE GENOMIC DNA]</scope>
    <source>
        <strain evidence="1 2">54-13</strain>
    </source>
</reference>
<proteinExistence type="predicted"/>
<dbReference type="PANTHER" id="PTHR47183:SF1">
    <property type="entry name" value="GLUCOSE-1-PHOSPHATE CYTIDYLYLTRANSFERASE"/>
    <property type="match status" value="1"/>
</dbReference>
<name>A0ABV4CRW0_9BACT</name>
<evidence type="ECO:0000313" key="2">
    <source>
        <dbReference type="Proteomes" id="UP001565200"/>
    </source>
</evidence>
<protein>
    <submittedName>
        <fullName evidence="1">Glucose-1-phosphate cytidylyltransferase</fullName>
    </submittedName>
</protein>
<organism evidence="1 2">
    <name type="scientific">Heminiphilus faecis</name>
    <dbReference type="NCBI Taxonomy" id="2601703"/>
    <lineage>
        <taxon>Bacteria</taxon>
        <taxon>Pseudomonadati</taxon>
        <taxon>Bacteroidota</taxon>
        <taxon>Bacteroidia</taxon>
        <taxon>Bacteroidales</taxon>
        <taxon>Muribaculaceae</taxon>
        <taxon>Heminiphilus</taxon>
    </lineage>
</organism>
<keyword evidence="1" id="KW-0548">Nucleotidyltransferase</keyword>
<dbReference type="Proteomes" id="UP001565200">
    <property type="component" value="Unassembled WGS sequence"/>
</dbReference>
<dbReference type="EMBL" id="JBCLPP010000001">
    <property type="protein sequence ID" value="MEY8244109.1"/>
    <property type="molecule type" value="Genomic_DNA"/>
</dbReference>
<gene>
    <name evidence="1" type="ORF">AAK873_00590</name>
</gene>
<keyword evidence="1" id="KW-0808">Transferase</keyword>
<accession>A0ABV4CRW0</accession>
<feature type="non-terminal residue" evidence="1">
    <location>
        <position position="1"/>
    </location>
</feature>
<sequence>RGPLEKLVEEGHLMSYIHKGFWQCMDNIREKVMLEKLLAANAAPWKKWEREVPKGY</sequence>
<dbReference type="GO" id="GO:0016779">
    <property type="term" value="F:nucleotidyltransferase activity"/>
    <property type="evidence" value="ECO:0007669"/>
    <property type="project" value="UniProtKB-KW"/>
</dbReference>
<dbReference type="PANTHER" id="PTHR47183">
    <property type="entry name" value="GLUCOSE-1-PHOSPHATE CYTIDYLYLTRANSFERASE-RELATED"/>
    <property type="match status" value="1"/>
</dbReference>
<comment type="caution">
    <text evidence="1">The sequence shown here is derived from an EMBL/GenBank/DDBJ whole genome shotgun (WGS) entry which is preliminary data.</text>
</comment>
<dbReference type="InterPro" id="IPR013446">
    <property type="entry name" value="G1P_cyt_trans-like"/>
</dbReference>
<evidence type="ECO:0000313" key="1">
    <source>
        <dbReference type="EMBL" id="MEY8244109.1"/>
    </source>
</evidence>